<dbReference type="InterPro" id="IPR037675">
    <property type="entry name" value="PIG-O_N"/>
</dbReference>
<dbReference type="InterPro" id="IPR039524">
    <property type="entry name" value="PIGO/GPI13"/>
</dbReference>
<evidence type="ECO:0000313" key="19">
    <source>
        <dbReference type="Proteomes" id="UP000789572"/>
    </source>
</evidence>
<evidence type="ECO:0000259" key="16">
    <source>
        <dbReference type="Pfam" id="PF01529"/>
    </source>
</evidence>
<proteinExistence type="inferred from homology"/>
<reference evidence="18" key="1">
    <citation type="submission" date="2021-06" db="EMBL/GenBank/DDBJ databases">
        <authorList>
            <person name="Kallberg Y."/>
            <person name="Tangrot J."/>
            <person name="Rosling A."/>
        </authorList>
    </citation>
    <scope>NUCLEOTIDE SEQUENCE</scope>
    <source>
        <strain evidence="18">IA702</strain>
    </source>
</reference>
<evidence type="ECO:0000259" key="17">
    <source>
        <dbReference type="Pfam" id="PF19316"/>
    </source>
</evidence>
<feature type="domain" description="GPI ethanolamine phosphate transferase 2 C-terminal" evidence="17">
    <location>
        <begin position="972"/>
        <end position="1104"/>
    </location>
</feature>
<keyword evidence="7" id="KW-0256">Endoplasmic reticulum</keyword>
<keyword evidence="11" id="KW-0325">Glycoprotein</keyword>
<keyword evidence="12" id="KW-0449">Lipoprotein</keyword>
<comment type="pathway">
    <text evidence="2">Glycolipid biosynthesis; glycosylphosphatidylinositol-anchor biosynthesis.</text>
</comment>
<feature type="transmembrane region" description="Helical" evidence="15">
    <location>
        <begin position="1093"/>
        <end position="1113"/>
    </location>
</feature>
<dbReference type="Gene3D" id="3.40.720.10">
    <property type="entry name" value="Alkaline Phosphatase, subunit A"/>
    <property type="match status" value="1"/>
</dbReference>
<feature type="region of interest" description="Disordered" evidence="14">
    <location>
        <begin position="1401"/>
        <end position="1451"/>
    </location>
</feature>
<feature type="transmembrane region" description="Helical" evidence="15">
    <location>
        <begin position="1224"/>
        <end position="1246"/>
    </location>
</feature>
<comment type="catalytic activity">
    <reaction evidence="13">
        <text>L-cysteinyl-[protein] + hexadecanoyl-CoA = S-hexadecanoyl-L-cysteinyl-[protein] + CoA</text>
        <dbReference type="Rhea" id="RHEA:36683"/>
        <dbReference type="Rhea" id="RHEA-COMP:10131"/>
        <dbReference type="Rhea" id="RHEA-COMP:11032"/>
        <dbReference type="ChEBI" id="CHEBI:29950"/>
        <dbReference type="ChEBI" id="CHEBI:57287"/>
        <dbReference type="ChEBI" id="CHEBI:57379"/>
        <dbReference type="ChEBI" id="CHEBI:74151"/>
        <dbReference type="EC" id="2.3.1.225"/>
    </reaction>
</comment>
<keyword evidence="19" id="KW-1185">Reference proteome</keyword>
<evidence type="ECO:0000256" key="9">
    <source>
        <dbReference type="ARBA" id="ARBA00023136"/>
    </source>
</evidence>
<evidence type="ECO:0000256" key="12">
    <source>
        <dbReference type="ARBA" id="ARBA00023288"/>
    </source>
</evidence>
<keyword evidence="8 15" id="KW-1133">Transmembrane helix</keyword>
<evidence type="ECO:0000256" key="15">
    <source>
        <dbReference type="SAM" id="Phobius"/>
    </source>
</evidence>
<name>A0A9N8WKL2_9GLOM</name>
<dbReference type="PANTHER" id="PTHR23071:SF1">
    <property type="entry name" value="GPI ETHANOLAMINE PHOSPHATE TRANSFERASE 3"/>
    <property type="match status" value="1"/>
</dbReference>
<comment type="caution">
    <text evidence="18">The sequence shown here is derived from an EMBL/GenBank/DDBJ whole genome shotgun (WGS) entry which is preliminary data.</text>
</comment>
<evidence type="ECO:0000256" key="13">
    <source>
        <dbReference type="ARBA" id="ARBA00048048"/>
    </source>
</evidence>
<comment type="similarity">
    <text evidence="3">Belongs to the PIGG/PIGN/PIGO family. PIGO subfamily.</text>
</comment>
<evidence type="ECO:0000256" key="8">
    <source>
        <dbReference type="ARBA" id="ARBA00022989"/>
    </source>
</evidence>
<evidence type="ECO:0000256" key="6">
    <source>
        <dbReference type="ARBA" id="ARBA00022692"/>
    </source>
</evidence>
<feature type="transmembrane region" description="Helical" evidence="15">
    <location>
        <begin position="657"/>
        <end position="674"/>
    </location>
</feature>
<dbReference type="Pfam" id="PF01663">
    <property type="entry name" value="Phosphodiest"/>
    <property type="match status" value="1"/>
</dbReference>
<dbReference type="Pfam" id="PF01529">
    <property type="entry name" value="DHHC"/>
    <property type="match status" value="1"/>
</dbReference>
<dbReference type="OrthoDB" id="272139at2759"/>
<feature type="transmembrane region" description="Helical" evidence="15">
    <location>
        <begin position="21"/>
        <end position="43"/>
    </location>
</feature>
<keyword evidence="9 15" id="KW-0472">Membrane</keyword>
<evidence type="ECO:0000256" key="14">
    <source>
        <dbReference type="SAM" id="MobiDB-lite"/>
    </source>
</evidence>
<evidence type="ECO:0000256" key="7">
    <source>
        <dbReference type="ARBA" id="ARBA00022824"/>
    </source>
</evidence>
<feature type="transmembrane region" description="Helical" evidence="15">
    <location>
        <begin position="733"/>
        <end position="752"/>
    </location>
</feature>
<dbReference type="Pfam" id="PF19316">
    <property type="entry name" value="PIGO_PIGG"/>
    <property type="match status" value="1"/>
</dbReference>
<evidence type="ECO:0000256" key="4">
    <source>
        <dbReference type="ARBA" id="ARBA00022502"/>
    </source>
</evidence>
<organism evidence="18 19">
    <name type="scientific">Paraglomus occultum</name>
    <dbReference type="NCBI Taxonomy" id="144539"/>
    <lineage>
        <taxon>Eukaryota</taxon>
        <taxon>Fungi</taxon>
        <taxon>Fungi incertae sedis</taxon>
        <taxon>Mucoromycota</taxon>
        <taxon>Glomeromycotina</taxon>
        <taxon>Glomeromycetes</taxon>
        <taxon>Paraglomerales</taxon>
        <taxon>Paraglomeraceae</taxon>
        <taxon>Paraglomus</taxon>
    </lineage>
</organism>
<comment type="subcellular location">
    <subcellularLocation>
        <location evidence="1">Endoplasmic reticulum membrane</location>
        <topology evidence="1">Multi-pass membrane protein</topology>
    </subcellularLocation>
</comment>
<feature type="compositionally biased region" description="Acidic residues" evidence="14">
    <location>
        <begin position="1421"/>
        <end position="1436"/>
    </location>
</feature>
<feature type="transmembrane region" description="Helical" evidence="15">
    <location>
        <begin position="1185"/>
        <end position="1203"/>
    </location>
</feature>
<feature type="transmembrane region" description="Helical" evidence="15">
    <location>
        <begin position="1053"/>
        <end position="1072"/>
    </location>
</feature>
<feature type="transmembrane region" description="Helical" evidence="15">
    <location>
        <begin position="493"/>
        <end position="514"/>
    </location>
</feature>
<evidence type="ECO:0000256" key="5">
    <source>
        <dbReference type="ARBA" id="ARBA00022679"/>
    </source>
</evidence>
<dbReference type="GO" id="GO:0005789">
    <property type="term" value="C:endoplasmic reticulum membrane"/>
    <property type="evidence" value="ECO:0007669"/>
    <property type="project" value="UniProtKB-SubCell"/>
</dbReference>
<dbReference type="InterPro" id="IPR001594">
    <property type="entry name" value="Palmitoyltrfase_DHHC"/>
</dbReference>
<feature type="transmembrane region" description="Helical" evidence="15">
    <location>
        <begin position="963"/>
        <end position="981"/>
    </location>
</feature>
<keyword evidence="6 15" id="KW-0812">Transmembrane</keyword>
<feature type="transmembrane region" description="Helical" evidence="15">
    <location>
        <begin position="855"/>
        <end position="879"/>
    </location>
</feature>
<keyword evidence="5" id="KW-0808">Transferase</keyword>
<feature type="domain" description="Palmitoyltransferase DHHC" evidence="16">
    <location>
        <begin position="1138"/>
        <end position="1266"/>
    </location>
</feature>
<dbReference type="InterPro" id="IPR017850">
    <property type="entry name" value="Alkaline_phosphatase_core_sf"/>
</dbReference>
<dbReference type="PROSITE" id="PS50216">
    <property type="entry name" value="DHHC"/>
    <property type="match status" value="1"/>
</dbReference>
<feature type="transmembrane region" description="Helical" evidence="15">
    <location>
        <begin position="1014"/>
        <end position="1033"/>
    </location>
</feature>
<evidence type="ECO:0000256" key="10">
    <source>
        <dbReference type="ARBA" id="ARBA00023139"/>
    </source>
</evidence>
<evidence type="ECO:0000256" key="11">
    <source>
        <dbReference type="ARBA" id="ARBA00023180"/>
    </source>
</evidence>
<keyword evidence="10" id="KW-0564">Palmitate</keyword>
<feature type="transmembrane region" description="Helical" evidence="15">
    <location>
        <begin position="603"/>
        <end position="623"/>
    </location>
</feature>
<feature type="transmembrane region" description="Helical" evidence="15">
    <location>
        <begin position="783"/>
        <end position="801"/>
    </location>
</feature>
<feature type="compositionally biased region" description="Pro residues" evidence="14">
    <location>
        <begin position="1332"/>
        <end position="1346"/>
    </location>
</feature>
<evidence type="ECO:0000313" key="18">
    <source>
        <dbReference type="EMBL" id="CAG8492280.1"/>
    </source>
</evidence>
<feature type="transmembrane region" description="Helical" evidence="15">
    <location>
        <begin position="629"/>
        <end position="650"/>
    </location>
</feature>
<dbReference type="InterPro" id="IPR045687">
    <property type="entry name" value="PIGG/GPI7_C"/>
</dbReference>
<dbReference type="SUPFAM" id="SSF53649">
    <property type="entry name" value="Alkaline phosphatase-like"/>
    <property type="match status" value="1"/>
</dbReference>
<dbReference type="CDD" id="cd16023">
    <property type="entry name" value="GPI_EPT_3"/>
    <property type="match status" value="1"/>
</dbReference>
<dbReference type="GO" id="GO:0019706">
    <property type="term" value="F:protein-cysteine S-palmitoyltransferase activity"/>
    <property type="evidence" value="ECO:0007669"/>
    <property type="project" value="UniProtKB-EC"/>
</dbReference>
<evidence type="ECO:0000256" key="1">
    <source>
        <dbReference type="ARBA" id="ARBA00004477"/>
    </source>
</evidence>
<dbReference type="GO" id="GO:0051377">
    <property type="term" value="F:mannose-ethanolamine phosphotransferase activity"/>
    <property type="evidence" value="ECO:0007669"/>
    <property type="project" value="InterPro"/>
</dbReference>
<accession>A0A9N8WKL2</accession>
<feature type="compositionally biased region" description="Polar residues" evidence="14">
    <location>
        <begin position="1404"/>
        <end position="1418"/>
    </location>
</feature>
<dbReference type="InterPro" id="IPR002591">
    <property type="entry name" value="Phosphodiest/P_Trfase"/>
</dbReference>
<feature type="region of interest" description="Disordered" evidence="14">
    <location>
        <begin position="823"/>
        <end position="847"/>
    </location>
</feature>
<keyword evidence="4" id="KW-0337">GPI-anchor biosynthesis</keyword>
<dbReference type="GO" id="GO:0006506">
    <property type="term" value="P:GPI anchor biosynthetic process"/>
    <property type="evidence" value="ECO:0007669"/>
    <property type="project" value="UniProtKB-KW"/>
</dbReference>
<feature type="transmembrane region" description="Helical" evidence="15">
    <location>
        <begin position="534"/>
        <end position="558"/>
    </location>
</feature>
<feature type="region of interest" description="Disordered" evidence="14">
    <location>
        <begin position="925"/>
        <end position="945"/>
    </location>
</feature>
<protein>
    <submittedName>
        <fullName evidence="18">10526_t:CDS:1</fullName>
    </submittedName>
</protein>
<dbReference type="PANTHER" id="PTHR23071">
    <property type="entry name" value="PHOSPHATIDYLINOSITOL GLYCAN"/>
    <property type="match status" value="1"/>
</dbReference>
<dbReference type="EMBL" id="CAJVPJ010000187">
    <property type="protein sequence ID" value="CAG8492280.1"/>
    <property type="molecule type" value="Genomic_DNA"/>
</dbReference>
<sequence>MVKKNHSTPPPIKPHDSFTRSHIILVSFCFWIVILHVGGLYLFTRGFLLARLVLEDRSSCAQYPLSRDQNIVQAENGGSCWIEPRYKKAVIIVIDALRFDFVVPLNGSDASLSPYYTNKLTYIHKLLTDQPSNALLFQYIADPPTTTLQRLKGLTTGTLPTFIDAGRNFAGSAITEDNLIDQLKQLNKSIAFMGDDTWTSLFPTQFRENMSWPYPSFNVWDLYTVDNGVIEHLLPTIKGENKWDVIIAHFLGVDHCGHRFGPDHPAMADKLQVMNNVLHDVVKGIDDETLLLVMGDHGMDSKGDHGGDSDNEVESSLFVYSKKQLYQNEIEDIIQLDEDYDMTRGVRLYTTKYGKWRSIPQIDLVPSLALLIGLPIPFNNLGAIIPEFFFIGEDVEKKYESLLSAVRLNAQQIYQYANEYSLQQPHAELSTTGMEKFRHLFDDAESEYLGLIQKKEKESVIDINSYRKTLGLYMQFLRTTLQTCRHIWAQFDYPLMVAGLVILFSSCGVVLLSILGMSQYKTITLHNEKVMKNIIAGGAIGILLVRIGVIKTLLWRWLEDSDFSKLDMMILSMCGGSILGYVMTLIVRIRINDLMRNMMTRDNFIAFIFLLLHTLSFASNSFTIHEDSIMLFLLQTFGLVTIIQSFRVPVDSVRKRLMIFASLFVLLARISHYSTICREEQMPGCTQTFYASSANSISSPSTLTVLIALAPLIPEIIKWLLNLSKSYGGIAPLWIGWGLRAGLVLSAAYWIMDDGENTNNTLKNKSIEINPIEYQGSKWLKNFIVRMAFGLSVVVGNTMWWKAPLCLDLKTVDQALGESSGVNQSKQEIKRKQNNVKNNVKKGTADNSKQGKTPVLILGFGNALGSSYFVFVSTLYLLVVIVQKPMGGIMTSISIIQMLLLLEILDLRRDADELVKEVKRLQRDEADEMNDDQKNENDKIAAGSDNVDYPSFSLPPHMREQSGHLLSAAMFTLMSMFYFFTTGHQSTISSIQWSTGFIGITETSYIISPILITLNTFGSQILFSAAVPLAALWNLPPKREVPMYQNVMKIVLYYMLYNSILTLSASFFAAWFRRHLMVWKIFAPRFMLGGLSLVVSDLVVVVIAVGVGVGRVVDPGKVPNDWRPNMSEDVEVKKSIRTPRYCKTCQCYKPPRAHHCKTCQRCVLKMDHHCPWTNNCVGYYNYGHFLRFIFWVDVTCIYHFALCMQRTYWMVNDVTYSNDDPSPVVVVFLVLNVVAVIPVIFSVGVLSCCHFYCLCSNTTTIETWEKDKVATMIRRGKIKKVKFPYDLGCFANFQSVLGRNVLLWCWPQHMSGNGIDYSIAKDADSDLIWPPKDPTIPSPASLPPKPWHMKDYNRNPNHRSSHNRRRQIVRRDSEGYVVRDISLEERQMWVEDILERRLEETSDPYHNSDGSTLYSSGSERSDEDISDDANFFEEGEGNNRDVGVGTSNGNRIQADEVGTNNFLYNAHMEHETADEDDCVPIGLLVSRDQTTSIRRSSLSEMDTIENVNQEHIIADKKR</sequence>
<feature type="transmembrane region" description="Helical" evidence="15">
    <location>
        <begin position="570"/>
        <end position="591"/>
    </location>
</feature>
<feature type="compositionally biased region" description="Basic residues" evidence="14">
    <location>
        <begin position="1356"/>
        <end position="1368"/>
    </location>
</feature>
<evidence type="ECO:0000256" key="3">
    <source>
        <dbReference type="ARBA" id="ARBA00008695"/>
    </source>
</evidence>
<feature type="region of interest" description="Disordered" evidence="14">
    <location>
        <begin position="1332"/>
        <end position="1368"/>
    </location>
</feature>
<dbReference type="Proteomes" id="UP000789572">
    <property type="component" value="Unassembled WGS sequence"/>
</dbReference>
<evidence type="ECO:0000256" key="2">
    <source>
        <dbReference type="ARBA" id="ARBA00004687"/>
    </source>
</evidence>
<gene>
    <name evidence="18" type="ORF">POCULU_LOCUS2138</name>
</gene>